<sequence length="679" mass="71452">MDSQTLATLVAVGGAALLFVVPRMLGGSKDEGEDEKAAQTNPAGENESKKKKKKSKNSATGKKEALAKKKKEEAAEKKRLAAEKKKRAEEEKAAKAKAEKEARIKAEKEAKIKAEKEAKEKAAREAAQAKKKKKNKNKKNKQPEVDAGKEAEEAVAAAAAAARLAAAAAQFENAGDDWETVPIKKKKKKKVVVDSGVTDVDASGKATAEIEIGEFGSNIIGPGGSRITQIQSSSGASVNIDKGSSLCTITGTPEQVDAAKEMVINIIGSQGKEVIDLGAKRSLVFGAGGERIRKIQQESGARLDLDKGSSVCNISGNAEAVQVARAMIQGILNDSNIDSIVLGEKELPAVIGKGGENVRRIQAESGAVVDIDGDSNVCTITGSAEQVSKAAQLIRLYVEHRGPPPEAVETITVSQEHGRLLIGKKGATVQNLQNQTGTRISISLEVSGAVVTVSGGKQQVVDGVQTIYKLIADNSHTDTIALSDAKLVPAILGTKGETINKIRNTTDARVEIAVDNSGVVITGTKSQVAKARDMITAKIAAELGPPPVKAGEIQKHVDLGSATGKIIGAAGSNIARLEKEHGAQVTVKNGTMCYITGPEGSVLKVKKEIDDVLERHRENLERAKKEAEKLRELQIQQDQSNGGMPGANDVVSGGWDVPELSSWTATSDPWAAPSNSSTW</sequence>
<evidence type="ECO:0000256" key="1">
    <source>
        <dbReference type="ARBA" id="ARBA00022737"/>
    </source>
</evidence>
<evidence type="ECO:0000259" key="4">
    <source>
        <dbReference type="SMART" id="SM00322"/>
    </source>
</evidence>
<dbReference type="InterPro" id="IPR036612">
    <property type="entry name" value="KH_dom_type_1_sf"/>
</dbReference>
<organism evidence="5">
    <name type="scientific">Mucochytrium quahogii</name>
    <dbReference type="NCBI Taxonomy" id="96639"/>
    <lineage>
        <taxon>Eukaryota</taxon>
        <taxon>Sar</taxon>
        <taxon>Stramenopiles</taxon>
        <taxon>Bigyra</taxon>
        <taxon>Labyrinthulomycetes</taxon>
        <taxon>Thraustochytrida</taxon>
        <taxon>Thraustochytriidae</taxon>
        <taxon>Mucochytrium</taxon>
    </lineage>
</organism>
<feature type="domain" description="K Homology" evidence="4">
    <location>
        <begin position="547"/>
        <end position="614"/>
    </location>
</feature>
<evidence type="ECO:0000256" key="3">
    <source>
        <dbReference type="SAM" id="MobiDB-lite"/>
    </source>
</evidence>
<reference evidence="5" key="1">
    <citation type="submission" date="2021-01" db="EMBL/GenBank/DDBJ databases">
        <authorList>
            <person name="Corre E."/>
            <person name="Pelletier E."/>
            <person name="Niang G."/>
            <person name="Scheremetjew M."/>
            <person name="Finn R."/>
            <person name="Kale V."/>
            <person name="Holt S."/>
            <person name="Cochrane G."/>
            <person name="Meng A."/>
            <person name="Brown T."/>
            <person name="Cohen L."/>
        </authorList>
    </citation>
    <scope>NUCLEOTIDE SEQUENCE</scope>
    <source>
        <strain evidence="5">NY070348D</strain>
    </source>
</reference>
<evidence type="ECO:0000256" key="2">
    <source>
        <dbReference type="PROSITE-ProRule" id="PRU00117"/>
    </source>
</evidence>
<accession>A0A7S2RUY5</accession>
<feature type="region of interest" description="Disordered" evidence="3">
    <location>
        <begin position="635"/>
        <end position="679"/>
    </location>
</feature>
<feature type="region of interest" description="Disordered" evidence="3">
    <location>
        <begin position="26"/>
        <end position="149"/>
    </location>
</feature>
<dbReference type="InterPro" id="IPR004088">
    <property type="entry name" value="KH_dom_type_1"/>
</dbReference>
<dbReference type="EMBL" id="HBHK01011654">
    <property type="protein sequence ID" value="CAD9681525.1"/>
    <property type="molecule type" value="Transcribed_RNA"/>
</dbReference>
<feature type="compositionally biased region" description="Polar residues" evidence="3">
    <location>
        <begin position="661"/>
        <end position="679"/>
    </location>
</feature>
<feature type="domain" description="K Homology" evidence="4">
    <location>
        <begin position="474"/>
        <end position="540"/>
    </location>
</feature>
<keyword evidence="1" id="KW-0677">Repeat</keyword>
<feature type="compositionally biased region" description="Basic residues" evidence="3">
    <location>
        <begin position="129"/>
        <end position="140"/>
    </location>
</feature>
<evidence type="ECO:0000313" key="5">
    <source>
        <dbReference type="EMBL" id="CAD9681525.1"/>
    </source>
</evidence>
<feature type="domain" description="K Homology" evidence="4">
    <location>
        <begin position="334"/>
        <end position="399"/>
    </location>
</feature>
<dbReference type="GO" id="GO:0003723">
    <property type="term" value="F:RNA binding"/>
    <property type="evidence" value="ECO:0007669"/>
    <property type="project" value="UniProtKB-UniRule"/>
</dbReference>
<gene>
    <name evidence="5" type="ORF">QSP1433_LOCUS7326</name>
</gene>
<dbReference type="AlphaFoldDB" id="A0A7S2RUY5"/>
<feature type="compositionally biased region" description="Basic and acidic residues" evidence="3">
    <location>
        <begin position="61"/>
        <end position="128"/>
    </location>
</feature>
<feature type="domain" description="K Homology" evidence="4">
    <location>
        <begin position="185"/>
        <end position="268"/>
    </location>
</feature>
<feature type="domain" description="K Homology" evidence="4">
    <location>
        <begin position="405"/>
        <end position="472"/>
    </location>
</feature>
<dbReference type="Gene3D" id="3.30.1370.10">
    <property type="entry name" value="K Homology domain, type 1"/>
    <property type="match status" value="6"/>
</dbReference>
<dbReference type="PROSITE" id="PS50084">
    <property type="entry name" value="KH_TYPE_1"/>
    <property type="match status" value="6"/>
</dbReference>
<dbReference type="CDD" id="cd00105">
    <property type="entry name" value="KH-I"/>
    <property type="match status" value="1"/>
</dbReference>
<dbReference type="Pfam" id="PF00013">
    <property type="entry name" value="KH_1"/>
    <property type="match status" value="6"/>
</dbReference>
<dbReference type="InterPro" id="IPR004087">
    <property type="entry name" value="KH_dom"/>
</dbReference>
<name>A0A7S2RUY5_9STRA</name>
<dbReference type="SMART" id="SM00322">
    <property type="entry name" value="KH"/>
    <property type="match status" value="6"/>
</dbReference>
<dbReference type="PANTHER" id="PTHR10288">
    <property type="entry name" value="KH DOMAIN CONTAINING RNA BINDING PROTEIN"/>
    <property type="match status" value="1"/>
</dbReference>
<proteinExistence type="predicted"/>
<keyword evidence="2" id="KW-0694">RNA-binding</keyword>
<protein>
    <recommendedName>
        <fullName evidence="4">K Homology domain-containing protein</fullName>
    </recommendedName>
</protein>
<dbReference type="SUPFAM" id="SSF54791">
    <property type="entry name" value="Eukaryotic type KH-domain (KH-domain type I)"/>
    <property type="match status" value="6"/>
</dbReference>
<feature type="domain" description="K Homology" evidence="4">
    <location>
        <begin position="269"/>
        <end position="333"/>
    </location>
</feature>